<dbReference type="CDD" id="cd06464">
    <property type="entry name" value="ACD_sHsps-like"/>
    <property type="match status" value="1"/>
</dbReference>
<dbReference type="OMA" id="THLLPMN"/>
<sequence>MENQVVSRRITMLMGHFAGNEDLSANHVSPMNCSSSMNSVIRRCDNRMFFSRQGSSSQACFMRQGNSVQPGVPLKCSGSVKEDLTDASREPLFSRSTKPQPNLPNIVSHQPVRQECMLSLAEPTAFARLSKGLSGQKQFCSKKIRPTSRSNGIEWLPRMDVAVSGCNYVVTIELTGVRIDDIRVEVDDRNLTVTGKRLTQWWRVASGSKDSAYHKREILQGPCKVVWPLPIDVNKDRVSAEFV</sequence>
<dbReference type="InterPro" id="IPR008978">
    <property type="entry name" value="HSP20-like_chaperone"/>
</dbReference>
<name>A0A835DS84_TETSI</name>
<dbReference type="Proteomes" id="UP000655225">
    <property type="component" value="Unassembled WGS sequence"/>
</dbReference>
<protein>
    <recommendedName>
        <fullName evidence="3">SHSP domain-containing protein</fullName>
    </recommendedName>
</protein>
<gene>
    <name evidence="4" type="ORF">HHK36_001665</name>
</gene>
<proteinExistence type="inferred from homology"/>
<dbReference type="Pfam" id="PF00011">
    <property type="entry name" value="HSP20"/>
    <property type="match status" value="1"/>
</dbReference>
<evidence type="ECO:0000256" key="1">
    <source>
        <dbReference type="PROSITE-ProRule" id="PRU00285"/>
    </source>
</evidence>
<dbReference type="OrthoDB" id="1431247at2759"/>
<accession>A0A835DS84</accession>
<dbReference type="InterPro" id="IPR002068">
    <property type="entry name" value="A-crystallin/Hsp20_dom"/>
</dbReference>
<keyword evidence="5" id="KW-1185">Reference proteome</keyword>
<evidence type="ECO:0000256" key="2">
    <source>
        <dbReference type="RuleBase" id="RU003616"/>
    </source>
</evidence>
<organism evidence="4 5">
    <name type="scientific">Tetracentron sinense</name>
    <name type="common">Spur-leaf</name>
    <dbReference type="NCBI Taxonomy" id="13715"/>
    <lineage>
        <taxon>Eukaryota</taxon>
        <taxon>Viridiplantae</taxon>
        <taxon>Streptophyta</taxon>
        <taxon>Embryophyta</taxon>
        <taxon>Tracheophyta</taxon>
        <taxon>Spermatophyta</taxon>
        <taxon>Magnoliopsida</taxon>
        <taxon>Trochodendrales</taxon>
        <taxon>Trochodendraceae</taxon>
        <taxon>Tetracentron</taxon>
    </lineage>
</organism>
<evidence type="ECO:0000259" key="3">
    <source>
        <dbReference type="PROSITE" id="PS01031"/>
    </source>
</evidence>
<dbReference type="Gene3D" id="2.60.40.790">
    <property type="match status" value="1"/>
</dbReference>
<dbReference type="PROSITE" id="PS01031">
    <property type="entry name" value="SHSP"/>
    <property type="match status" value="1"/>
</dbReference>
<evidence type="ECO:0000313" key="4">
    <source>
        <dbReference type="EMBL" id="KAF8413673.1"/>
    </source>
</evidence>
<evidence type="ECO:0000313" key="5">
    <source>
        <dbReference type="Proteomes" id="UP000655225"/>
    </source>
</evidence>
<dbReference type="AlphaFoldDB" id="A0A835DS84"/>
<dbReference type="SUPFAM" id="SSF49764">
    <property type="entry name" value="HSP20-like chaperones"/>
    <property type="match status" value="1"/>
</dbReference>
<comment type="similarity">
    <text evidence="1 2">Belongs to the small heat shock protein (HSP20) family.</text>
</comment>
<reference evidence="4 5" key="1">
    <citation type="submission" date="2020-04" db="EMBL/GenBank/DDBJ databases">
        <title>Plant Genome Project.</title>
        <authorList>
            <person name="Zhang R.-G."/>
        </authorList>
    </citation>
    <scope>NUCLEOTIDE SEQUENCE [LARGE SCALE GENOMIC DNA]</scope>
    <source>
        <strain evidence="4">YNK0</strain>
        <tissue evidence="4">Leaf</tissue>
    </source>
</reference>
<dbReference type="EMBL" id="JABCRI010000001">
    <property type="protein sequence ID" value="KAF8413673.1"/>
    <property type="molecule type" value="Genomic_DNA"/>
</dbReference>
<comment type="caution">
    <text evidence="4">The sequence shown here is derived from an EMBL/GenBank/DDBJ whole genome shotgun (WGS) entry which is preliminary data.</text>
</comment>
<feature type="domain" description="SHSP" evidence="3">
    <location>
        <begin position="150"/>
        <end position="243"/>
    </location>
</feature>